<dbReference type="Proteomes" id="UP000193495">
    <property type="component" value="Unassembled WGS sequence"/>
</dbReference>
<dbReference type="RefSeq" id="WP_085897245.1">
    <property type="nucleotide sequence ID" value="NZ_FWFY01000010.1"/>
</dbReference>
<sequence length="198" mass="22237">MLVFWKERLILLAVPKTGTTALEGALAPRAQFVLRDPPQIKHAPLYRARRFVVPLIEAAGGSGFETVAAVREPVDWLGSWWRYRQRDDLAGQVNSTRGVGFDDFVDQFARGKPAPYAAVGSQARFVGDGEGNVAVDHLFRYESMELLVGFLEERLATRIDLPRVNVSPEHPMDLPEHVASKLRRKRAAEFSVWEQARA</sequence>
<proteinExistence type="predicted"/>
<dbReference type="SUPFAM" id="SSF52540">
    <property type="entry name" value="P-loop containing nucleoside triphosphate hydrolases"/>
    <property type="match status" value="1"/>
</dbReference>
<gene>
    <name evidence="1" type="ORF">CLV79_11135</name>
    <name evidence="2" type="ORF">LOS8367_02932</name>
</gene>
<dbReference type="OrthoDB" id="7687351at2"/>
<keyword evidence="4" id="KW-1185">Reference proteome</keyword>
<evidence type="ECO:0000313" key="4">
    <source>
        <dbReference type="Proteomes" id="UP000240624"/>
    </source>
</evidence>
<evidence type="ECO:0000313" key="1">
    <source>
        <dbReference type="EMBL" id="PSK82918.1"/>
    </source>
</evidence>
<reference evidence="2 3" key="1">
    <citation type="submission" date="2017-03" db="EMBL/GenBank/DDBJ databases">
        <authorList>
            <person name="Afonso C.L."/>
            <person name="Miller P.J."/>
            <person name="Scott M.A."/>
            <person name="Spackman E."/>
            <person name="Goraichik I."/>
            <person name="Dimitrov K.M."/>
            <person name="Suarez D.L."/>
            <person name="Swayne D.E."/>
        </authorList>
    </citation>
    <scope>NUCLEOTIDE SEQUENCE [LARGE SCALE GENOMIC DNA]</scope>
    <source>
        <strain evidence="2 3">CECT 8367</strain>
    </source>
</reference>
<evidence type="ECO:0000313" key="3">
    <source>
        <dbReference type="Proteomes" id="UP000193495"/>
    </source>
</evidence>
<dbReference type="EMBL" id="FWFY01000010">
    <property type="protein sequence ID" value="SLN61061.1"/>
    <property type="molecule type" value="Genomic_DNA"/>
</dbReference>
<evidence type="ECO:0008006" key="5">
    <source>
        <dbReference type="Google" id="ProtNLM"/>
    </source>
</evidence>
<reference evidence="1 4" key="2">
    <citation type="submission" date="2018-03" db="EMBL/GenBank/DDBJ databases">
        <title>Genomic Encyclopedia of Archaeal and Bacterial Type Strains, Phase II (KMG-II): from individual species to whole genera.</title>
        <authorList>
            <person name="Goeker M."/>
        </authorList>
    </citation>
    <scope>NUCLEOTIDE SEQUENCE [LARGE SCALE GENOMIC DNA]</scope>
    <source>
        <strain evidence="1 4">DSM 29956</strain>
    </source>
</reference>
<dbReference type="AlphaFoldDB" id="A0A1X6ZVL3"/>
<accession>A0A1X6ZVL3</accession>
<name>A0A1X6ZVL3_9RHOB</name>
<protein>
    <recommendedName>
        <fullName evidence="5">Gamma-glutamyl kinase</fullName>
    </recommendedName>
</protein>
<dbReference type="EMBL" id="PYGB01000011">
    <property type="protein sequence ID" value="PSK82918.1"/>
    <property type="molecule type" value="Genomic_DNA"/>
</dbReference>
<organism evidence="2 3">
    <name type="scientific">Limimaricola soesokkakensis</name>
    <dbReference type="NCBI Taxonomy" id="1343159"/>
    <lineage>
        <taxon>Bacteria</taxon>
        <taxon>Pseudomonadati</taxon>
        <taxon>Pseudomonadota</taxon>
        <taxon>Alphaproteobacteria</taxon>
        <taxon>Rhodobacterales</taxon>
        <taxon>Paracoccaceae</taxon>
        <taxon>Limimaricola</taxon>
    </lineage>
</organism>
<dbReference type="InterPro" id="IPR027417">
    <property type="entry name" value="P-loop_NTPase"/>
</dbReference>
<dbReference type="Proteomes" id="UP000240624">
    <property type="component" value="Unassembled WGS sequence"/>
</dbReference>
<evidence type="ECO:0000313" key="2">
    <source>
        <dbReference type="EMBL" id="SLN61061.1"/>
    </source>
</evidence>